<gene>
    <name evidence="1" type="ORF">VAT7223_00622</name>
</gene>
<dbReference type="GeneID" id="94235256"/>
<name>A0A1C3IIV3_9VIBR</name>
<dbReference type="EMBL" id="FLQP01000008">
    <property type="protein sequence ID" value="SBS61363.1"/>
    <property type="molecule type" value="Genomic_DNA"/>
</dbReference>
<accession>A0A1C3IIV3</accession>
<dbReference type="Proteomes" id="UP000092876">
    <property type="component" value="Unassembled WGS sequence"/>
</dbReference>
<sequence length="383" mass="43063">MKLNIDFGALYKAIAPLGAVRSDFTLTRRSDNLESVTRGLVQGKVLGKDIQLDEIDGSNGVLSYDGHQVMLYIPDQGPSISEVISNGKCKSARRVHVAECKTIIDMREKGRFHNRYVVTSRIDGKFPVFGRSFHSGQDSKGESDLSPCIMCMKELNVEGYTEKTYEEQKSFIANFSFVRLFESYSSHFETLPTSTADYYRGGYSPDWASISSSFRSELNYTCQHCSVCLKDHKKLLHTHHVNGNKTDNKRANLRALCADCHRKQPHHGHLCVSNETTLTINRLREEQGVVTPFDSYQDLMLYADPALVGLISKCQKNRLPCGQVGVSKNIKGSEVSIDLCWDNQKVAVVINHKSSRELKGAGWSVYTVQDALDRFDLFQGEVR</sequence>
<reference evidence="2" key="1">
    <citation type="submission" date="2016-06" db="EMBL/GenBank/DDBJ databases">
        <authorList>
            <person name="Rodrigo-Torres Lidia"/>
            <person name="Arahal R.David."/>
        </authorList>
    </citation>
    <scope>NUCLEOTIDE SEQUENCE [LARGE SCALE GENOMIC DNA]</scope>
    <source>
        <strain evidence="2">CECT 7223</strain>
    </source>
</reference>
<dbReference type="CDD" id="cd00085">
    <property type="entry name" value="HNHc"/>
    <property type="match status" value="1"/>
</dbReference>
<evidence type="ECO:0000313" key="1">
    <source>
        <dbReference type="EMBL" id="SBS61363.1"/>
    </source>
</evidence>
<dbReference type="AlphaFoldDB" id="A0A1C3IIV3"/>
<evidence type="ECO:0008006" key="3">
    <source>
        <dbReference type="Google" id="ProtNLM"/>
    </source>
</evidence>
<dbReference type="RefSeq" id="WP_065678270.1">
    <property type="nucleotide sequence ID" value="NZ_AP025461.1"/>
</dbReference>
<proteinExistence type="predicted"/>
<organism evidence="1 2">
    <name type="scientific">Vibrio atlanticus</name>
    <dbReference type="NCBI Taxonomy" id="693153"/>
    <lineage>
        <taxon>Bacteria</taxon>
        <taxon>Pseudomonadati</taxon>
        <taxon>Pseudomonadota</taxon>
        <taxon>Gammaproteobacteria</taxon>
        <taxon>Vibrionales</taxon>
        <taxon>Vibrionaceae</taxon>
        <taxon>Vibrio</taxon>
    </lineage>
</organism>
<protein>
    <recommendedName>
        <fullName evidence="3">HNH endonuclease</fullName>
    </recommendedName>
</protein>
<dbReference type="InterPro" id="IPR003615">
    <property type="entry name" value="HNH_nuc"/>
</dbReference>
<evidence type="ECO:0000313" key="2">
    <source>
        <dbReference type="Proteomes" id="UP000092876"/>
    </source>
</evidence>